<dbReference type="RefSeq" id="WP_165613031.1">
    <property type="nucleotide sequence ID" value="NZ_FRAG01000008.1"/>
</dbReference>
<dbReference type="Proteomes" id="UP000184465">
    <property type="component" value="Unassembled WGS sequence"/>
</dbReference>
<keyword evidence="2" id="KW-1185">Reference proteome</keyword>
<evidence type="ECO:0000313" key="2">
    <source>
        <dbReference type="Proteomes" id="UP000184465"/>
    </source>
</evidence>
<dbReference type="EMBL" id="FRAG01000008">
    <property type="protein sequence ID" value="SHJ77088.1"/>
    <property type="molecule type" value="Genomic_DNA"/>
</dbReference>
<name>A0A1M6M0Y0_PARC5</name>
<organism evidence="1 2">
    <name type="scientific">Paramaledivibacter caminithermalis (strain DSM 15212 / CIP 107654 / DViRD3)</name>
    <name type="common">Clostridium caminithermale</name>
    <dbReference type="NCBI Taxonomy" id="1121301"/>
    <lineage>
        <taxon>Bacteria</taxon>
        <taxon>Bacillati</taxon>
        <taxon>Bacillota</taxon>
        <taxon>Clostridia</taxon>
        <taxon>Peptostreptococcales</taxon>
        <taxon>Caminicellaceae</taxon>
        <taxon>Paramaledivibacter</taxon>
    </lineage>
</organism>
<dbReference type="AlphaFoldDB" id="A0A1M6M0Y0"/>
<proteinExistence type="predicted"/>
<evidence type="ECO:0000313" key="1">
    <source>
        <dbReference type="EMBL" id="SHJ77088.1"/>
    </source>
</evidence>
<sequence>MKKENKSINNKYYTGTLNSNINFNNKVKYNKNDKNIIEENTFESKKDHSNPSSWID</sequence>
<gene>
    <name evidence="1" type="ORF">SAMN02745912_01019</name>
</gene>
<accession>A0A1M6M0Y0</accession>
<reference evidence="1 2" key="1">
    <citation type="submission" date="2016-11" db="EMBL/GenBank/DDBJ databases">
        <authorList>
            <person name="Jaros S."/>
            <person name="Januszkiewicz K."/>
            <person name="Wedrychowicz H."/>
        </authorList>
    </citation>
    <scope>NUCLEOTIDE SEQUENCE [LARGE SCALE GENOMIC DNA]</scope>
    <source>
        <strain evidence="1 2">DSM 15212</strain>
    </source>
</reference>
<protein>
    <submittedName>
        <fullName evidence="1">Uncharacterized protein</fullName>
    </submittedName>
</protein>